<dbReference type="AlphaFoldDB" id="G0TX17"/>
<evidence type="ECO:0000256" key="4">
    <source>
        <dbReference type="PROSITE-ProRule" id="PRU00723"/>
    </source>
</evidence>
<feature type="region of interest" description="Disordered" evidence="5">
    <location>
        <begin position="63"/>
        <end position="82"/>
    </location>
</feature>
<feature type="domain" description="C3H1-type" evidence="6">
    <location>
        <begin position="27"/>
        <end position="55"/>
    </location>
</feature>
<evidence type="ECO:0000256" key="5">
    <source>
        <dbReference type="SAM" id="MobiDB-lite"/>
    </source>
</evidence>
<dbReference type="InterPro" id="IPR036855">
    <property type="entry name" value="Znf_CCCH_sf"/>
</dbReference>
<dbReference type="Gene3D" id="4.10.1000.10">
    <property type="entry name" value="Zinc finger, CCCH-type"/>
    <property type="match status" value="1"/>
</dbReference>
<dbReference type="SUPFAM" id="SSF90229">
    <property type="entry name" value="CCCH zinc finger"/>
    <property type="match status" value="1"/>
</dbReference>
<proteinExistence type="predicted"/>
<dbReference type="Pfam" id="PF00642">
    <property type="entry name" value="zf-CCCH"/>
    <property type="match status" value="1"/>
</dbReference>
<evidence type="ECO:0000256" key="2">
    <source>
        <dbReference type="ARBA" id="ARBA00022771"/>
    </source>
</evidence>
<organism evidence="7">
    <name type="scientific">Trypanosoma vivax (strain Y486)</name>
    <dbReference type="NCBI Taxonomy" id="1055687"/>
    <lineage>
        <taxon>Eukaryota</taxon>
        <taxon>Discoba</taxon>
        <taxon>Euglenozoa</taxon>
        <taxon>Kinetoplastea</taxon>
        <taxon>Metakinetoplastina</taxon>
        <taxon>Trypanosomatida</taxon>
        <taxon>Trypanosomatidae</taxon>
        <taxon>Trypanosoma</taxon>
        <taxon>Duttonella</taxon>
    </lineage>
</organism>
<reference evidence="7" key="1">
    <citation type="journal article" date="2012" name="Proc. Natl. Acad. Sci. U.S.A.">
        <title>Antigenic diversity is generated by distinct evolutionary mechanisms in African trypanosome species.</title>
        <authorList>
            <person name="Jackson A.P."/>
            <person name="Berry A."/>
            <person name="Aslett M."/>
            <person name="Allison H.C."/>
            <person name="Burton P."/>
            <person name="Vavrova-Anderson J."/>
            <person name="Brown R."/>
            <person name="Browne H."/>
            <person name="Corton N."/>
            <person name="Hauser H."/>
            <person name="Gamble J."/>
            <person name="Gilderthorp R."/>
            <person name="Marcello L."/>
            <person name="McQuillan J."/>
            <person name="Otto T.D."/>
            <person name="Quail M.A."/>
            <person name="Sanders M.J."/>
            <person name="van Tonder A."/>
            <person name="Ginger M.L."/>
            <person name="Field M.C."/>
            <person name="Barry J.D."/>
            <person name="Hertz-Fowler C."/>
            <person name="Berriman M."/>
        </authorList>
    </citation>
    <scope>NUCLEOTIDE SEQUENCE</scope>
    <source>
        <strain evidence="7">Y486</strain>
    </source>
</reference>
<dbReference type="VEuPathDB" id="TriTrypDB:TvY486_0602970"/>
<keyword evidence="2 4" id="KW-0863">Zinc-finger</keyword>
<feature type="zinc finger region" description="C3H1-type" evidence="4">
    <location>
        <begin position="27"/>
        <end position="55"/>
    </location>
</feature>
<keyword evidence="1 4" id="KW-0479">Metal-binding</keyword>
<accession>G0TX17</accession>
<evidence type="ECO:0000259" key="6">
    <source>
        <dbReference type="PROSITE" id="PS50103"/>
    </source>
</evidence>
<dbReference type="EMBL" id="HE573022">
    <property type="protein sequence ID" value="CCC48506.1"/>
    <property type="molecule type" value="Genomic_DNA"/>
</dbReference>
<dbReference type="SMART" id="SM00356">
    <property type="entry name" value="ZnF_C3H1"/>
    <property type="match status" value="1"/>
</dbReference>
<dbReference type="PROSITE" id="PS50103">
    <property type="entry name" value="ZF_C3H1"/>
    <property type="match status" value="1"/>
</dbReference>
<evidence type="ECO:0000313" key="7">
    <source>
        <dbReference type="EMBL" id="CCC48506.1"/>
    </source>
</evidence>
<gene>
    <name evidence="7" type="ORF">TVY486_0602970</name>
</gene>
<protein>
    <submittedName>
        <fullName evidence="7">Zinc finger protein</fullName>
    </submittedName>
</protein>
<evidence type="ECO:0000256" key="3">
    <source>
        <dbReference type="ARBA" id="ARBA00022833"/>
    </source>
</evidence>
<keyword evidence="3 4" id="KW-0862">Zinc</keyword>
<evidence type="ECO:0000256" key="1">
    <source>
        <dbReference type="ARBA" id="ARBA00022723"/>
    </source>
</evidence>
<dbReference type="GO" id="GO:0008270">
    <property type="term" value="F:zinc ion binding"/>
    <property type="evidence" value="ECO:0007669"/>
    <property type="project" value="UniProtKB-KW"/>
</dbReference>
<sequence length="110" mass="12406">MYQSFSVSMRNMSYGSEGSSNFAARGKYRAQLCRNYRMGQYCSFGSRCAFSHGEPVGGACTRMDDMDFAQPPPPPSYPIAMRGEHDTVPAARLRFRHNPYSLKEAVEYVN</sequence>
<dbReference type="InterPro" id="IPR000571">
    <property type="entry name" value="Znf_CCCH"/>
</dbReference>
<name>G0TX17_TRYVY</name>